<evidence type="ECO:0008006" key="3">
    <source>
        <dbReference type="Google" id="ProtNLM"/>
    </source>
</evidence>
<evidence type="ECO:0000313" key="2">
    <source>
        <dbReference type="Proteomes" id="UP000182257"/>
    </source>
</evidence>
<name>A0A1H3XN85_XYLRU</name>
<organism evidence="1 2">
    <name type="scientific">Xylanibacter ruminicola</name>
    <name type="common">Prevotella ruminicola</name>
    <dbReference type="NCBI Taxonomy" id="839"/>
    <lineage>
        <taxon>Bacteria</taxon>
        <taxon>Pseudomonadati</taxon>
        <taxon>Bacteroidota</taxon>
        <taxon>Bacteroidia</taxon>
        <taxon>Bacteroidales</taxon>
        <taxon>Prevotellaceae</taxon>
        <taxon>Xylanibacter</taxon>
    </lineage>
</organism>
<dbReference type="EMBL" id="FNRF01000001">
    <property type="protein sequence ID" value="SEA00829.1"/>
    <property type="molecule type" value="Genomic_DNA"/>
</dbReference>
<dbReference type="AlphaFoldDB" id="A0A1H3XN85"/>
<protein>
    <recommendedName>
        <fullName evidence="3">Lipoprotein</fullName>
    </recommendedName>
</protein>
<evidence type="ECO:0000313" key="1">
    <source>
        <dbReference type="EMBL" id="SEA00829.1"/>
    </source>
</evidence>
<proteinExistence type="predicted"/>
<accession>A0A1H3XN85</accession>
<dbReference type="RefSeq" id="WP_139208685.1">
    <property type="nucleotide sequence ID" value="NZ_FNRF01000001.1"/>
</dbReference>
<dbReference type="PROSITE" id="PS51257">
    <property type="entry name" value="PROKAR_LIPOPROTEIN"/>
    <property type="match status" value="1"/>
</dbReference>
<gene>
    <name evidence="1" type="ORF">SAMN05216462_0288</name>
</gene>
<dbReference type="OrthoDB" id="1058233at2"/>
<dbReference type="Proteomes" id="UP000182257">
    <property type="component" value="Unassembled WGS sequence"/>
</dbReference>
<sequence length="795" mass="88593">MKKYLIAGVLALVSNMFMTSCHDTMENYGSLEEAKKAQFAENFEKFYGKISPTQDWGFSDASIAAARAMTRGVGDNSCGTCIKPDMPNYPSANAPADITAAERAYVKEWFETHPGFTKGLNISNFYVQHVYGQANKPYKVWYEAYDQNYMNNHPGATSNYYRADYNDNGTIDYLSVGDGTNYTHLNDFNSNDAGTQWKTVYMENSSALSFKYHCSWSNEEFTYFKCAEIDVPGVGKGWYVGMCMYGEKDDNGKRKINKEQKDLEYADDWIVKVIPGNGSTISTDKVTKVYKKKTVMVHKWVFCEDLGSSASNKDYDYNDLVFDAKIIDECKVLRDADGNESAYTDDAAHTYYAEVTPLAAGGELMIKFNVLSNTIHQMFTPSAEDNVLINTCRLDQDLPTPHVEALAGKTERITFASADEANINNIVIMVRYMQVAYSLSAYKGEAPHKICVPVGTRWAYERTDIKDAYKGFETFVSGGAEPWSTTGVEDNLYPLDGVAYDMKTDKTGTVSYEELSSSSTTTYSYSLADAANEHVWWSDVTGSTKFDNWVGYVAVSTEVLNSAEIGNGTIIRFYFASESDYTIKATDNTWGLFELNNTGWNKNLISGNAKNGYVEFKLNTTTANRFKQNGLIIQGTGATALALTYDNSQKVADETPVANNLLSWTGSVVFGPYNLSSGNAFIDCNFNYDDFVGSPKIEIEYTRNAPENSWDPTDYYLRVCSENTSIVLCEVSSSDGQSDADGKSHTSAAGTQFRDIKTVSDSNVSAWREHYVGWNQKKMQLIGRNVTVTKIAVHK</sequence>
<reference evidence="1 2" key="1">
    <citation type="submission" date="2016-10" db="EMBL/GenBank/DDBJ databases">
        <authorList>
            <person name="de Groot N.N."/>
        </authorList>
    </citation>
    <scope>NUCLEOTIDE SEQUENCE [LARGE SCALE GENOMIC DNA]</scope>
    <source>
        <strain evidence="1 2">D31d</strain>
    </source>
</reference>